<name>A0A091DM72_FUKDA</name>
<proteinExistence type="predicted"/>
<dbReference type="AlphaFoldDB" id="A0A091DM72"/>
<keyword evidence="3" id="KW-1185">Reference proteome</keyword>
<reference evidence="2 3" key="1">
    <citation type="submission" date="2013-11" db="EMBL/GenBank/DDBJ databases">
        <title>The Damaraland mole rat (Fukomys damarensis) genome and evolution of African mole rats.</title>
        <authorList>
            <person name="Gladyshev V.N."/>
            <person name="Fang X."/>
        </authorList>
    </citation>
    <scope>NUCLEOTIDE SEQUENCE [LARGE SCALE GENOMIC DNA]</scope>
    <source>
        <tissue evidence="2">Liver</tissue>
    </source>
</reference>
<evidence type="ECO:0000313" key="3">
    <source>
        <dbReference type="Proteomes" id="UP000028990"/>
    </source>
</evidence>
<sequence length="201" mass="22565">MAEYLQLSQALALIRLRNPPVNAIRLRDQHWSQEAMLKVKTRAPLKRTAAIPSDSEDPSSSDDKNSQIHIRKASCSKLLQENQQYPIFLSNSPFMPLKTILRSVLHSQATLTQFRWVLQVDHMEKMLVTPCPRVSGFLADFLFLQQACIIVLPDRAAGFVRSYLDDSEQRLLASGSPGLGLKTDPGGPSTPVVLVCRRPRF</sequence>
<gene>
    <name evidence="2" type="ORF">H920_05382</name>
</gene>
<accession>A0A091DM72</accession>
<evidence type="ECO:0000256" key="1">
    <source>
        <dbReference type="SAM" id="MobiDB-lite"/>
    </source>
</evidence>
<organism evidence="2 3">
    <name type="scientific">Fukomys damarensis</name>
    <name type="common">Damaraland mole rat</name>
    <name type="synonym">Cryptomys damarensis</name>
    <dbReference type="NCBI Taxonomy" id="885580"/>
    <lineage>
        <taxon>Eukaryota</taxon>
        <taxon>Metazoa</taxon>
        <taxon>Chordata</taxon>
        <taxon>Craniata</taxon>
        <taxon>Vertebrata</taxon>
        <taxon>Euteleostomi</taxon>
        <taxon>Mammalia</taxon>
        <taxon>Eutheria</taxon>
        <taxon>Euarchontoglires</taxon>
        <taxon>Glires</taxon>
        <taxon>Rodentia</taxon>
        <taxon>Hystricomorpha</taxon>
        <taxon>Bathyergidae</taxon>
        <taxon>Fukomys</taxon>
    </lineage>
</organism>
<protein>
    <submittedName>
        <fullName evidence="2">Uncharacterized protein</fullName>
    </submittedName>
</protein>
<feature type="region of interest" description="Disordered" evidence="1">
    <location>
        <begin position="46"/>
        <end position="66"/>
    </location>
</feature>
<dbReference type="EMBL" id="KN122104">
    <property type="protein sequence ID" value="KFO33194.1"/>
    <property type="molecule type" value="Genomic_DNA"/>
</dbReference>
<dbReference type="Proteomes" id="UP000028990">
    <property type="component" value="Unassembled WGS sequence"/>
</dbReference>
<evidence type="ECO:0000313" key="2">
    <source>
        <dbReference type="EMBL" id="KFO33194.1"/>
    </source>
</evidence>